<sequence>MDPSLPPLGRLRLARVSDLDRIGFVGAAGFFGSPFFPYARPFYDEYPADTAAHYRKEYLDCILDERKIVLVALDEYKKDEADSVYDALKGIYPHDWSSSNLDEDGKIIVGIISMSLEMIPDRHGQFNPDGLEASTLHNDPEHKERDASRDALKIIEEAFKEPEKQYLPGHMEVLSLAVHPAYRKKGFGHELAKWCVSFADKEKVPLVVNCSPMGARVFGELGFREKELVILKRHKHHKSITVSFQQRSVPPL</sequence>
<feature type="domain" description="N-acetyltransferase" evidence="2">
    <location>
        <begin position="106"/>
        <end position="247"/>
    </location>
</feature>
<dbReference type="SUPFAM" id="SSF55729">
    <property type="entry name" value="Acyl-CoA N-acyltransferases (Nat)"/>
    <property type="match status" value="1"/>
</dbReference>
<accession>A0A9P4WGR6</accession>
<dbReference type="AlphaFoldDB" id="A0A9P4WGR6"/>
<feature type="compositionally biased region" description="Basic and acidic residues" evidence="1">
    <location>
        <begin position="138"/>
        <end position="147"/>
    </location>
</feature>
<organism evidence="3 4">
    <name type="scientific">Didymella heteroderae</name>
    <dbReference type="NCBI Taxonomy" id="1769908"/>
    <lineage>
        <taxon>Eukaryota</taxon>
        <taxon>Fungi</taxon>
        <taxon>Dikarya</taxon>
        <taxon>Ascomycota</taxon>
        <taxon>Pezizomycotina</taxon>
        <taxon>Dothideomycetes</taxon>
        <taxon>Pleosporomycetidae</taxon>
        <taxon>Pleosporales</taxon>
        <taxon>Pleosporineae</taxon>
        <taxon>Didymellaceae</taxon>
        <taxon>Didymella</taxon>
    </lineage>
</organism>
<evidence type="ECO:0000259" key="2">
    <source>
        <dbReference type="PROSITE" id="PS51186"/>
    </source>
</evidence>
<evidence type="ECO:0000256" key="1">
    <source>
        <dbReference type="SAM" id="MobiDB-lite"/>
    </source>
</evidence>
<dbReference type="OrthoDB" id="4738875at2759"/>
<reference evidence="3" key="1">
    <citation type="submission" date="2019-04" db="EMBL/GenBank/DDBJ databases">
        <title>Sequencing of skin fungus with MAO and IRED activity.</title>
        <authorList>
            <person name="Marsaioli A.J."/>
            <person name="Bonatto J.M.C."/>
            <person name="Reis Junior O."/>
        </authorList>
    </citation>
    <scope>NUCLEOTIDE SEQUENCE</scope>
    <source>
        <strain evidence="3">28M1</strain>
    </source>
</reference>
<dbReference type="Gene3D" id="3.40.630.30">
    <property type="match status" value="1"/>
</dbReference>
<comment type="caution">
    <text evidence="3">The sequence shown here is derived from an EMBL/GenBank/DDBJ whole genome shotgun (WGS) entry which is preliminary data.</text>
</comment>
<evidence type="ECO:0000313" key="4">
    <source>
        <dbReference type="Proteomes" id="UP000758155"/>
    </source>
</evidence>
<dbReference type="EMBL" id="SWKV01000116">
    <property type="protein sequence ID" value="KAF3031959.1"/>
    <property type="molecule type" value="Genomic_DNA"/>
</dbReference>
<proteinExistence type="predicted"/>
<gene>
    <name evidence="3" type="ORF">E8E12_003172</name>
</gene>
<dbReference type="PROSITE" id="PS51186">
    <property type="entry name" value="GNAT"/>
    <property type="match status" value="1"/>
</dbReference>
<dbReference type="InterPro" id="IPR052523">
    <property type="entry name" value="Trichothecene_AcTrans"/>
</dbReference>
<dbReference type="InterPro" id="IPR000182">
    <property type="entry name" value="GNAT_dom"/>
</dbReference>
<evidence type="ECO:0000313" key="3">
    <source>
        <dbReference type="EMBL" id="KAF3031959.1"/>
    </source>
</evidence>
<keyword evidence="4" id="KW-1185">Reference proteome</keyword>
<name>A0A9P4WGR6_9PLEO</name>
<dbReference type="PANTHER" id="PTHR42791:SF1">
    <property type="entry name" value="N-ACETYLTRANSFERASE DOMAIN-CONTAINING PROTEIN"/>
    <property type="match status" value="1"/>
</dbReference>
<dbReference type="GO" id="GO:0016747">
    <property type="term" value="F:acyltransferase activity, transferring groups other than amino-acyl groups"/>
    <property type="evidence" value="ECO:0007669"/>
    <property type="project" value="InterPro"/>
</dbReference>
<feature type="region of interest" description="Disordered" evidence="1">
    <location>
        <begin position="127"/>
        <end position="147"/>
    </location>
</feature>
<dbReference type="PANTHER" id="PTHR42791">
    <property type="entry name" value="GNAT FAMILY ACETYLTRANSFERASE"/>
    <property type="match status" value="1"/>
</dbReference>
<dbReference type="Proteomes" id="UP000758155">
    <property type="component" value="Unassembled WGS sequence"/>
</dbReference>
<dbReference type="CDD" id="cd04301">
    <property type="entry name" value="NAT_SF"/>
    <property type="match status" value="1"/>
</dbReference>
<dbReference type="InterPro" id="IPR016181">
    <property type="entry name" value="Acyl_CoA_acyltransferase"/>
</dbReference>
<protein>
    <recommendedName>
        <fullName evidence="2">N-acetyltransferase domain-containing protein</fullName>
    </recommendedName>
</protein>
<dbReference type="Pfam" id="PF00583">
    <property type="entry name" value="Acetyltransf_1"/>
    <property type="match status" value="1"/>
</dbReference>